<dbReference type="EMBL" id="REGN01002496">
    <property type="protein sequence ID" value="RNA27766.1"/>
    <property type="molecule type" value="Genomic_DNA"/>
</dbReference>
<evidence type="ECO:0008006" key="4">
    <source>
        <dbReference type="Google" id="ProtNLM"/>
    </source>
</evidence>
<accession>A0A3M7RW70</accession>
<evidence type="ECO:0000313" key="2">
    <source>
        <dbReference type="EMBL" id="RNA27766.1"/>
    </source>
</evidence>
<dbReference type="AlphaFoldDB" id="A0A3M7RW70"/>
<feature type="chain" id="PRO_5017937013" description="Secreted protein" evidence="1">
    <location>
        <begin position="20"/>
        <end position="112"/>
    </location>
</feature>
<organism evidence="2 3">
    <name type="scientific">Brachionus plicatilis</name>
    <name type="common">Marine rotifer</name>
    <name type="synonym">Brachionus muelleri</name>
    <dbReference type="NCBI Taxonomy" id="10195"/>
    <lineage>
        <taxon>Eukaryota</taxon>
        <taxon>Metazoa</taxon>
        <taxon>Spiralia</taxon>
        <taxon>Gnathifera</taxon>
        <taxon>Rotifera</taxon>
        <taxon>Eurotatoria</taxon>
        <taxon>Monogononta</taxon>
        <taxon>Pseudotrocha</taxon>
        <taxon>Ploima</taxon>
        <taxon>Brachionidae</taxon>
        <taxon>Brachionus</taxon>
    </lineage>
</organism>
<evidence type="ECO:0000313" key="3">
    <source>
        <dbReference type="Proteomes" id="UP000276133"/>
    </source>
</evidence>
<dbReference type="Proteomes" id="UP000276133">
    <property type="component" value="Unassembled WGS sequence"/>
</dbReference>
<proteinExistence type="predicted"/>
<keyword evidence="3" id="KW-1185">Reference proteome</keyword>
<sequence>MITLFSILAFSFISLLTLAMRACVCSLGFLPLTTLLHKVPVPLEGSCKPASVEASLDSSSLILTDCSLTIFTSAMTSSVRNSWPILKYVSNLIHLVRKRICHTRINYDKLNT</sequence>
<comment type="caution">
    <text evidence="2">The sequence shown here is derived from an EMBL/GenBank/DDBJ whole genome shotgun (WGS) entry which is preliminary data.</text>
</comment>
<name>A0A3M7RW70_BRAPC</name>
<reference evidence="2 3" key="1">
    <citation type="journal article" date="2018" name="Sci. Rep.">
        <title>Genomic signatures of local adaptation to the degree of environmental predictability in rotifers.</title>
        <authorList>
            <person name="Franch-Gras L."/>
            <person name="Hahn C."/>
            <person name="Garcia-Roger E.M."/>
            <person name="Carmona M.J."/>
            <person name="Serra M."/>
            <person name="Gomez A."/>
        </authorList>
    </citation>
    <scope>NUCLEOTIDE SEQUENCE [LARGE SCALE GENOMIC DNA]</scope>
    <source>
        <strain evidence="2">HYR1</strain>
    </source>
</reference>
<protein>
    <recommendedName>
        <fullName evidence="4">Secreted protein</fullName>
    </recommendedName>
</protein>
<keyword evidence="1" id="KW-0732">Signal</keyword>
<feature type="signal peptide" evidence="1">
    <location>
        <begin position="1"/>
        <end position="19"/>
    </location>
</feature>
<gene>
    <name evidence="2" type="ORF">BpHYR1_053880</name>
</gene>
<evidence type="ECO:0000256" key="1">
    <source>
        <dbReference type="SAM" id="SignalP"/>
    </source>
</evidence>